<dbReference type="AlphaFoldDB" id="A0A5J5EU85"/>
<accession>A0A5J5EU85</accession>
<dbReference type="Proteomes" id="UP000326924">
    <property type="component" value="Unassembled WGS sequence"/>
</dbReference>
<keyword evidence="1" id="KW-0472">Membrane</keyword>
<evidence type="ECO:0000313" key="3">
    <source>
        <dbReference type="EMBL" id="KAA8903105.1"/>
    </source>
</evidence>
<dbReference type="PANTHER" id="PTHR43606">
    <property type="entry name" value="PHOSPHATASE, PUTATIVE (AFU_ORTHOLOGUE AFUA_6G08710)-RELATED"/>
    <property type="match status" value="1"/>
</dbReference>
<dbReference type="Gene3D" id="3.60.21.70">
    <property type="entry name" value="PhoD-like phosphatase"/>
    <property type="match status" value="1"/>
</dbReference>
<gene>
    <name evidence="3" type="ORF">FN846DRAFT_954553</name>
</gene>
<feature type="domain" description="PhoD-like phosphatase metallophosphatase" evidence="2">
    <location>
        <begin position="280"/>
        <end position="577"/>
    </location>
</feature>
<dbReference type="InParanoid" id="A0A5J5EU85"/>
<comment type="caution">
    <text evidence="3">The sequence shown here is derived from an EMBL/GenBank/DDBJ whole genome shotgun (WGS) entry which is preliminary data.</text>
</comment>
<dbReference type="InterPro" id="IPR052900">
    <property type="entry name" value="Phospholipid_Metab_Enz"/>
</dbReference>
<dbReference type="CDD" id="cd07389">
    <property type="entry name" value="MPP_PhoD"/>
    <property type="match status" value="1"/>
</dbReference>
<proteinExistence type="predicted"/>
<keyword evidence="1" id="KW-0812">Transmembrane</keyword>
<feature type="transmembrane region" description="Helical" evidence="1">
    <location>
        <begin position="38"/>
        <end position="55"/>
    </location>
</feature>
<dbReference type="SUPFAM" id="SSF56300">
    <property type="entry name" value="Metallo-dependent phosphatases"/>
    <property type="match status" value="1"/>
</dbReference>
<name>A0A5J5EU85_9PEZI</name>
<dbReference type="InterPro" id="IPR038607">
    <property type="entry name" value="PhoD-like_sf"/>
</dbReference>
<dbReference type="Pfam" id="PF09423">
    <property type="entry name" value="PhoD"/>
    <property type="match status" value="1"/>
</dbReference>
<dbReference type="InterPro" id="IPR018946">
    <property type="entry name" value="PhoD-like_MPP"/>
</dbReference>
<evidence type="ECO:0000259" key="2">
    <source>
        <dbReference type="Pfam" id="PF09423"/>
    </source>
</evidence>
<evidence type="ECO:0000256" key="1">
    <source>
        <dbReference type="SAM" id="Phobius"/>
    </source>
</evidence>
<dbReference type="PANTHER" id="PTHR43606:SF2">
    <property type="entry name" value="ALKALINE PHOSPHATASE FAMILY PROTEIN (AFU_ORTHOLOGUE AFUA_5G03860)"/>
    <property type="match status" value="1"/>
</dbReference>
<organism evidence="3 4">
    <name type="scientific">Sphaerosporella brunnea</name>
    <dbReference type="NCBI Taxonomy" id="1250544"/>
    <lineage>
        <taxon>Eukaryota</taxon>
        <taxon>Fungi</taxon>
        <taxon>Dikarya</taxon>
        <taxon>Ascomycota</taxon>
        <taxon>Pezizomycotina</taxon>
        <taxon>Pezizomycetes</taxon>
        <taxon>Pezizales</taxon>
        <taxon>Pyronemataceae</taxon>
        <taxon>Sphaerosporella</taxon>
    </lineage>
</organism>
<dbReference type="OrthoDB" id="2100241at2759"/>
<keyword evidence="1" id="KW-1133">Transmembrane helix</keyword>
<evidence type="ECO:0000313" key="4">
    <source>
        <dbReference type="Proteomes" id="UP000326924"/>
    </source>
</evidence>
<feature type="transmembrane region" description="Helical" evidence="1">
    <location>
        <begin position="127"/>
        <end position="145"/>
    </location>
</feature>
<dbReference type="InterPro" id="IPR029052">
    <property type="entry name" value="Metallo-depent_PP-like"/>
</dbReference>
<dbReference type="EMBL" id="VXIS01000122">
    <property type="protein sequence ID" value="KAA8903105.1"/>
    <property type="molecule type" value="Genomic_DNA"/>
</dbReference>
<reference evidence="3 4" key="1">
    <citation type="submission" date="2019-09" db="EMBL/GenBank/DDBJ databases">
        <title>Draft genome of the ectomycorrhizal ascomycete Sphaerosporella brunnea.</title>
        <authorList>
            <consortium name="DOE Joint Genome Institute"/>
            <person name="Benucci G.M."/>
            <person name="Marozzi G."/>
            <person name="Antonielli L."/>
            <person name="Sanchez S."/>
            <person name="Marco P."/>
            <person name="Wang X."/>
            <person name="Falini L.B."/>
            <person name="Barry K."/>
            <person name="Haridas S."/>
            <person name="Lipzen A."/>
            <person name="Labutti K."/>
            <person name="Grigoriev I.V."/>
            <person name="Murat C."/>
            <person name="Martin F."/>
            <person name="Albertini E."/>
            <person name="Donnini D."/>
            <person name="Bonito G."/>
        </authorList>
    </citation>
    <scope>NUCLEOTIDE SEQUENCE [LARGE SCALE GENOMIC DNA]</scope>
    <source>
        <strain evidence="3 4">Sb_GMNB300</strain>
    </source>
</reference>
<protein>
    <submittedName>
        <fullName evidence="3">PhoD-like phosphatase-domain-containing protein</fullName>
    </submittedName>
</protein>
<sequence>MDASTKALFTICSLSSLTQRLASYVFLRWIPGHMFPPLIFTLFGIYASVFAILFLSRSAYKVAATASTVTVTQPAGIEVTENGETTALLRKPPPTIEATETVIYRRKDPHPLRSLLLGLPSPSNKKLSLITFGINALLALATWDLTFRTHYFYPLPDLSFARIGHVGPNYAKLLVREPKFDNWPVTVWYAPEEPQARRTHLVDVIPSFTNETDFTKAVTIRKLAPETKYRYFTSSNHTGTFTTAPPLGQPPKKGKFTFLTSSCVKPRFPYSPFAHPLSIRGFRILGNMLEDLRASFMLFLGDFIYIDVPRRPGTDVESYRQHYRQVYGSPDWGQVGDHLPWIHVLDDHEIANDWDQGKSGVFNAAIDPFLHYQHSVNPPPVRQGGETYYSFTWGTSASFFMVDTRTYRSPEHLPDGPHKTMLGEQQRQDLINWLTKDDGGAGNGHGEEVQWKFIVTSVPFTKNWHFGENDTWAGYLWERQQILEAAWSISGRSGVIILSGDRHEFAATKFAPPEGSRWARDKSNELVVHEFSCSPLNQFYLPVRTYKQTDDEDIALKYIPDGNVKFGAVTIDNTNEEQAVLKYELYVDGEEVWSWVVTAPARGKKAASKKKQRQWS</sequence>
<keyword evidence="4" id="KW-1185">Reference proteome</keyword>